<reference evidence="9 10" key="1">
    <citation type="submission" date="2020-07" db="EMBL/GenBank/DDBJ databases">
        <title>Sequencing the genomes of 1000 actinobacteria strains.</title>
        <authorList>
            <person name="Klenk H.-P."/>
        </authorList>
    </citation>
    <scope>NUCLEOTIDE SEQUENCE [LARGE SCALE GENOMIC DNA]</scope>
    <source>
        <strain evidence="9 10">DSM 17380</strain>
    </source>
</reference>
<keyword evidence="3" id="KW-1003">Cell membrane</keyword>
<feature type="transmembrane region" description="Helical" evidence="7">
    <location>
        <begin position="230"/>
        <end position="251"/>
    </location>
</feature>
<comment type="subcellular location">
    <subcellularLocation>
        <location evidence="1 7">Cell membrane</location>
        <topology evidence="1 7">Multi-pass membrane protein</topology>
    </subcellularLocation>
</comment>
<keyword evidence="10" id="KW-1185">Reference proteome</keyword>
<dbReference type="InterPro" id="IPR000515">
    <property type="entry name" value="MetI-like"/>
</dbReference>
<dbReference type="SUPFAM" id="SSF161098">
    <property type="entry name" value="MetI-like"/>
    <property type="match status" value="1"/>
</dbReference>
<dbReference type="PANTHER" id="PTHR30151:SF20">
    <property type="entry name" value="ABC TRANSPORTER PERMEASE PROTEIN HI_0355-RELATED"/>
    <property type="match status" value="1"/>
</dbReference>
<feature type="transmembrane region" description="Helical" evidence="7">
    <location>
        <begin position="21"/>
        <end position="54"/>
    </location>
</feature>
<feature type="domain" description="ABC transmembrane type-1" evidence="8">
    <location>
        <begin position="65"/>
        <end position="252"/>
    </location>
</feature>
<evidence type="ECO:0000256" key="4">
    <source>
        <dbReference type="ARBA" id="ARBA00022692"/>
    </source>
</evidence>
<dbReference type="InterPro" id="IPR035906">
    <property type="entry name" value="MetI-like_sf"/>
</dbReference>
<keyword evidence="5 7" id="KW-1133">Transmembrane helix</keyword>
<dbReference type="Proteomes" id="UP000586095">
    <property type="component" value="Unassembled WGS sequence"/>
</dbReference>
<evidence type="ECO:0000259" key="8">
    <source>
        <dbReference type="PROSITE" id="PS50928"/>
    </source>
</evidence>
<sequence>MTLTRNILVPKRTRKRVNWDDLRSTLLVLVSVIVVWQGAVTVFGVPSFILPAPLDIITHADWPDTLRALGQTSVSTALGFVAGNAVGYIGALLISASPTLSRIIFPGAIVFRSIPVVALAPFITLAVGRGAAATVVVAALIVFFPTLINSLQGLRSVRTESLELMRILNASRLTTYLRVRIPASMPSFFSALRIAAPNAVLGVMTAEWIVGGGLGNLVITSWLALRMPTMWSAVLASAVLAAVLFSVVSLCERSVVRWARSQ</sequence>
<name>A0A852RIS5_9MICO</name>
<dbReference type="PROSITE" id="PS50928">
    <property type="entry name" value="ABC_TM1"/>
    <property type="match status" value="1"/>
</dbReference>
<dbReference type="EMBL" id="JACCBD010000001">
    <property type="protein sequence ID" value="NYD28074.1"/>
    <property type="molecule type" value="Genomic_DNA"/>
</dbReference>
<dbReference type="AlphaFoldDB" id="A0A852RIS5"/>
<keyword evidence="6 7" id="KW-0472">Membrane</keyword>
<dbReference type="RefSeq" id="WP_185987798.1">
    <property type="nucleotide sequence ID" value="NZ_BAAALZ010000001.1"/>
</dbReference>
<proteinExistence type="inferred from homology"/>
<dbReference type="CDD" id="cd06261">
    <property type="entry name" value="TM_PBP2"/>
    <property type="match status" value="1"/>
</dbReference>
<evidence type="ECO:0000256" key="5">
    <source>
        <dbReference type="ARBA" id="ARBA00022989"/>
    </source>
</evidence>
<dbReference type="PANTHER" id="PTHR30151">
    <property type="entry name" value="ALKANE SULFONATE ABC TRANSPORTER-RELATED, MEMBRANE SUBUNIT"/>
    <property type="match status" value="1"/>
</dbReference>
<comment type="caution">
    <text evidence="9">The sequence shown here is derived from an EMBL/GenBank/DDBJ whole genome shotgun (WGS) entry which is preliminary data.</text>
</comment>
<keyword evidence="4 7" id="KW-0812">Transmembrane</keyword>
<organism evidence="9 10">
    <name type="scientific">Leucobacter aridicollis</name>
    <dbReference type="NCBI Taxonomy" id="283878"/>
    <lineage>
        <taxon>Bacteria</taxon>
        <taxon>Bacillati</taxon>
        <taxon>Actinomycetota</taxon>
        <taxon>Actinomycetes</taxon>
        <taxon>Micrococcales</taxon>
        <taxon>Microbacteriaceae</taxon>
        <taxon>Leucobacter</taxon>
    </lineage>
</organism>
<evidence type="ECO:0000256" key="2">
    <source>
        <dbReference type="ARBA" id="ARBA00022448"/>
    </source>
</evidence>
<comment type="similarity">
    <text evidence="7">Belongs to the binding-protein-dependent transport system permease family.</text>
</comment>
<evidence type="ECO:0000256" key="3">
    <source>
        <dbReference type="ARBA" id="ARBA00022475"/>
    </source>
</evidence>
<evidence type="ECO:0000256" key="7">
    <source>
        <dbReference type="RuleBase" id="RU363032"/>
    </source>
</evidence>
<protein>
    <submittedName>
        <fullName evidence="9">NitT/TauT family transport system permease protein</fullName>
    </submittedName>
</protein>
<dbReference type="Pfam" id="PF00528">
    <property type="entry name" value="BPD_transp_1"/>
    <property type="match status" value="1"/>
</dbReference>
<evidence type="ECO:0000313" key="9">
    <source>
        <dbReference type="EMBL" id="NYD28074.1"/>
    </source>
</evidence>
<accession>A0A852RIS5</accession>
<keyword evidence="2 7" id="KW-0813">Transport</keyword>
<dbReference type="Gene3D" id="1.10.3720.10">
    <property type="entry name" value="MetI-like"/>
    <property type="match status" value="1"/>
</dbReference>
<evidence type="ECO:0000313" key="10">
    <source>
        <dbReference type="Proteomes" id="UP000586095"/>
    </source>
</evidence>
<feature type="transmembrane region" description="Helical" evidence="7">
    <location>
        <begin position="74"/>
        <end position="96"/>
    </location>
</feature>
<feature type="transmembrane region" description="Helical" evidence="7">
    <location>
        <begin position="188"/>
        <end position="210"/>
    </location>
</feature>
<feature type="transmembrane region" description="Helical" evidence="7">
    <location>
        <begin position="103"/>
        <end position="124"/>
    </location>
</feature>
<evidence type="ECO:0000256" key="1">
    <source>
        <dbReference type="ARBA" id="ARBA00004651"/>
    </source>
</evidence>
<dbReference type="GO" id="GO:0055085">
    <property type="term" value="P:transmembrane transport"/>
    <property type="evidence" value="ECO:0007669"/>
    <property type="project" value="InterPro"/>
</dbReference>
<gene>
    <name evidence="9" type="ORF">BJ960_002877</name>
</gene>
<evidence type="ECO:0000256" key="6">
    <source>
        <dbReference type="ARBA" id="ARBA00023136"/>
    </source>
</evidence>
<feature type="transmembrane region" description="Helical" evidence="7">
    <location>
        <begin position="130"/>
        <end position="148"/>
    </location>
</feature>
<dbReference type="GO" id="GO:0005886">
    <property type="term" value="C:plasma membrane"/>
    <property type="evidence" value="ECO:0007669"/>
    <property type="project" value="UniProtKB-SubCell"/>
</dbReference>